<dbReference type="GO" id="GO:0005886">
    <property type="term" value="C:plasma membrane"/>
    <property type="evidence" value="ECO:0007669"/>
    <property type="project" value="UniProtKB-SubCell"/>
</dbReference>
<evidence type="ECO:0000256" key="1">
    <source>
        <dbReference type="SAM" id="Phobius"/>
    </source>
</evidence>
<dbReference type="GO" id="GO:0140359">
    <property type="term" value="F:ABC-type transporter activity"/>
    <property type="evidence" value="ECO:0007669"/>
    <property type="project" value="InterPro"/>
</dbReference>
<feature type="transmembrane region" description="Helical" evidence="1">
    <location>
        <begin position="73"/>
        <end position="97"/>
    </location>
</feature>
<keyword evidence="1" id="KW-1133">Transmembrane helix</keyword>
<name>A0A9X2X6H6_9HYPH</name>
<comment type="caution">
    <text evidence="2">The sequence shown here is derived from an EMBL/GenBank/DDBJ whole genome shotgun (WGS) entry which is preliminary data.</text>
</comment>
<dbReference type="AlphaFoldDB" id="A0A9X2X6H6"/>
<organism evidence="2 3">
    <name type="scientific">Chelativorans petroleitrophicus</name>
    <dbReference type="NCBI Taxonomy" id="2975484"/>
    <lineage>
        <taxon>Bacteria</taxon>
        <taxon>Pseudomonadati</taxon>
        <taxon>Pseudomonadota</taxon>
        <taxon>Alphaproteobacteria</taxon>
        <taxon>Hyphomicrobiales</taxon>
        <taxon>Phyllobacteriaceae</taxon>
        <taxon>Chelativorans</taxon>
    </lineage>
</organism>
<dbReference type="Pfam" id="PF12679">
    <property type="entry name" value="ABC2_membrane_2"/>
    <property type="match status" value="1"/>
</dbReference>
<feature type="transmembrane region" description="Helical" evidence="1">
    <location>
        <begin position="118"/>
        <end position="142"/>
    </location>
</feature>
<evidence type="ECO:0000313" key="3">
    <source>
        <dbReference type="Proteomes" id="UP001149009"/>
    </source>
</evidence>
<dbReference type="PANTHER" id="PTHR43471:SF14">
    <property type="entry name" value="ABC-2 TYPE TRANSPORT SYSTEM PERMEASE PROTEIN"/>
    <property type="match status" value="1"/>
</dbReference>
<proteinExistence type="predicted"/>
<feature type="transmembrane region" description="Helical" evidence="1">
    <location>
        <begin position="162"/>
        <end position="183"/>
    </location>
</feature>
<accession>A0A9X2X6H6</accession>
<keyword evidence="1" id="KW-0472">Membrane</keyword>
<reference evidence="2" key="1">
    <citation type="submission" date="2022-08" db="EMBL/GenBank/DDBJ databases">
        <title>Chelativorans sichuanense sp. nov., a paraffin oil-degrading bacterium isolated from a mixture of oil-based drill cuttings and paddy soil.</title>
        <authorList>
            <person name="Yu J."/>
            <person name="Liu H."/>
            <person name="Chen Q."/>
        </authorList>
    </citation>
    <scope>NUCLEOTIDE SEQUENCE</scope>
    <source>
        <strain evidence="2">SCAU 2101</strain>
    </source>
</reference>
<protein>
    <submittedName>
        <fullName evidence="2">ABC transporter permease</fullName>
    </submittedName>
</protein>
<sequence length="319" mass="34549">MRQQREGSPFTGLATVALKEAADHMTSARIHLVMLLVLLTAVGAVYAAIGQITETVSQDQFLFLRLFTTAREPLPSFVAFLGFLLPLVAIALGFDSINGEYNRRTMSRILSQPIYRDALLTGKFLGGLLVIAICLLVLWLLVTGLGILLVGLPPSGEEVLRGLAFLLASFVYAGVWLAVALVFSTLFRSPATSALATLTVWLLFTIFWPMLAPLIAGALVPVDPLNPMTAVDLVEVERAISRISPNTLFGEMTLALLNPETRSLGIVFSNQLSRALIGAPLPVSQSLMLIWPQLAAMIAALLVLFTAAYVSFQRQEIRA</sequence>
<dbReference type="Proteomes" id="UP001149009">
    <property type="component" value="Unassembled WGS sequence"/>
</dbReference>
<feature type="transmembrane region" description="Helical" evidence="1">
    <location>
        <begin position="195"/>
        <end position="220"/>
    </location>
</feature>
<feature type="transmembrane region" description="Helical" evidence="1">
    <location>
        <begin position="32"/>
        <end position="53"/>
    </location>
</feature>
<gene>
    <name evidence="2" type="ORF">NYR54_01770</name>
</gene>
<keyword evidence="1" id="KW-0812">Transmembrane</keyword>
<keyword evidence="3" id="KW-1185">Reference proteome</keyword>
<feature type="transmembrane region" description="Helical" evidence="1">
    <location>
        <begin position="290"/>
        <end position="312"/>
    </location>
</feature>
<dbReference type="PANTHER" id="PTHR43471">
    <property type="entry name" value="ABC TRANSPORTER PERMEASE"/>
    <property type="match status" value="1"/>
</dbReference>
<dbReference type="RefSeq" id="WP_261513693.1">
    <property type="nucleotide sequence ID" value="NZ_JAODNV010000003.1"/>
</dbReference>
<dbReference type="EMBL" id="JAODNV010000003">
    <property type="protein sequence ID" value="MCT8989024.1"/>
    <property type="molecule type" value="Genomic_DNA"/>
</dbReference>
<evidence type="ECO:0000313" key="2">
    <source>
        <dbReference type="EMBL" id="MCT8989024.1"/>
    </source>
</evidence>